<gene>
    <name evidence="1" type="ORF">ABN611_06175</name>
</gene>
<dbReference type="AlphaFoldDB" id="A0AAU7TGX5"/>
<organism evidence="1">
    <name type="scientific">Kribbella sp. HUAS MG21</name>
    <dbReference type="NCBI Taxonomy" id="3160966"/>
    <lineage>
        <taxon>Bacteria</taxon>
        <taxon>Bacillati</taxon>
        <taxon>Actinomycetota</taxon>
        <taxon>Actinomycetes</taxon>
        <taxon>Propionibacteriales</taxon>
        <taxon>Kribbellaceae</taxon>
        <taxon>Kribbella</taxon>
    </lineage>
</organism>
<sequence>MTVAAPDDGLRDAVRFTAELGVGRTIDALEELEKILGQEA</sequence>
<dbReference type="RefSeq" id="WP_350278814.1">
    <property type="nucleotide sequence ID" value="NZ_CP158165.1"/>
</dbReference>
<accession>A0AAU7TGX5</accession>
<dbReference type="EMBL" id="CP158165">
    <property type="protein sequence ID" value="XBV26007.1"/>
    <property type="molecule type" value="Genomic_DNA"/>
</dbReference>
<proteinExistence type="predicted"/>
<reference evidence="1" key="1">
    <citation type="submission" date="2024-06" db="EMBL/GenBank/DDBJ databases">
        <title>Kribbella sp. strain HUAS MG21 genome sequences.</title>
        <authorList>
            <person name="Mo P."/>
        </authorList>
    </citation>
    <scope>NUCLEOTIDE SEQUENCE</scope>
    <source>
        <strain evidence="1">HUAS MG21</strain>
    </source>
</reference>
<name>A0AAU7TGX5_9ACTN</name>
<evidence type="ECO:0000313" key="1">
    <source>
        <dbReference type="EMBL" id="XBV26007.1"/>
    </source>
</evidence>
<protein>
    <submittedName>
        <fullName evidence="1">Uncharacterized protein</fullName>
    </submittedName>
</protein>